<feature type="coiled-coil region" evidence="1">
    <location>
        <begin position="42"/>
        <end position="108"/>
    </location>
</feature>
<evidence type="ECO:0000313" key="3">
    <source>
        <dbReference type="EMBL" id="ABV94835.1"/>
    </source>
</evidence>
<sequence length="110" mass="12555">MNQTEFIAATAIILFVVFLLGWFTHWAIARFSRVTKAEMGELESMAQSLHEAEEERDQALVLLEERERELSAQMAQTEAELAAAMEGLRDARRETQDLRSQIEKSARSGR</sequence>
<dbReference type="EMBL" id="CP000830">
    <property type="protein sequence ID" value="ABV94835.1"/>
    <property type="molecule type" value="Genomic_DNA"/>
</dbReference>
<organism evidence="3 4">
    <name type="scientific">Dinoroseobacter shibae (strain DSM 16493 / NCIMB 14021 / DFL 12)</name>
    <dbReference type="NCBI Taxonomy" id="398580"/>
    <lineage>
        <taxon>Bacteria</taxon>
        <taxon>Pseudomonadati</taxon>
        <taxon>Pseudomonadota</taxon>
        <taxon>Alphaproteobacteria</taxon>
        <taxon>Rhodobacterales</taxon>
        <taxon>Roseobacteraceae</taxon>
        <taxon>Dinoroseobacter</taxon>
    </lineage>
</organism>
<gene>
    <name evidence="3" type="ordered locus">Dshi_3102</name>
</gene>
<keyword evidence="1" id="KW-0175">Coiled coil</keyword>
<reference evidence="4" key="1">
    <citation type="journal article" date="2010" name="ISME J.">
        <title>The complete genome sequence of the algal symbiont Dinoroseobacter shibae: a hitchhiker's guide to life in the sea.</title>
        <authorList>
            <person name="Wagner-Dobler I."/>
            <person name="Ballhausen B."/>
            <person name="Berger M."/>
            <person name="Brinkhoff T."/>
            <person name="Buchholz I."/>
            <person name="Bunk B."/>
            <person name="Cypionka H."/>
            <person name="Daniel R."/>
            <person name="Drepper T."/>
            <person name="Gerdts G."/>
            <person name="Hahnke S."/>
            <person name="Han C."/>
            <person name="Jahn D."/>
            <person name="Kalhoefer D."/>
            <person name="Kiss H."/>
            <person name="Klenk H.P."/>
            <person name="Kyrpides N."/>
            <person name="Liebl W."/>
            <person name="Liesegang H."/>
            <person name="Meincke L."/>
            <person name="Pati A."/>
            <person name="Petersen J."/>
            <person name="Piekarski T."/>
            <person name="Pommerenke C."/>
            <person name="Pradella S."/>
            <person name="Pukall R."/>
            <person name="Rabus R."/>
            <person name="Stackebrandt E."/>
            <person name="Thole S."/>
            <person name="Thompson L."/>
            <person name="Tielen P."/>
            <person name="Tomasch J."/>
            <person name="von Jan M."/>
            <person name="Wanphrut N."/>
            <person name="Wichels A."/>
            <person name="Zech H."/>
            <person name="Simon M."/>
        </authorList>
    </citation>
    <scope>NUCLEOTIDE SEQUENCE [LARGE SCALE GENOMIC DNA]</scope>
    <source>
        <strain evidence="4">DSM 16493 / NCIMB 14021 / DFL 12</strain>
    </source>
</reference>
<dbReference type="OrthoDB" id="7870250at2"/>
<name>A8LL86_DINSH</name>
<accession>A8LL86</accession>
<dbReference type="eggNOG" id="ENOG50318GY">
    <property type="taxonomic scope" value="Bacteria"/>
</dbReference>
<evidence type="ECO:0000256" key="1">
    <source>
        <dbReference type="SAM" id="Coils"/>
    </source>
</evidence>
<dbReference type="AlphaFoldDB" id="A8LL86"/>
<keyword evidence="4" id="KW-1185">Reference proteome</keyword>
<evidence type="ECO:0000256" key="2">
    <source>
        <dbReference type="SAM" id="Phobius"/>
    </source>
</evidence>
<keyword evidence="2" id="KW-1133">Transmembrane helix</keyword>
<evidence type="ECO:0000313" key="4">
    <source>
        <dbReference type="Proteomes" id="UP000006833"/>
    </source>
</evidence>
<dbReference type="Proteomes" id="UP000006833">
    <property type="component" value="Chromosome"/>
</dbReference>
<dbReference type="HOGENOM" id="CLU_2221449_0_0_5"/>
<keyword evidence="2" id="KW-0472">Membrane</keyword>
<keyword evidence="2" id="KW-0812">Transmembrane</keyword>
<protein>
    <submittedName>
        <fullName evidence="3">Uncharacterized protein</fullName>
    </submittedName>
</protein>
<dbReference type="KEGG" id="dsh:Dshi_3102"/>
<feature type="transmembrane region" description="Helical" evidence="2">
    <location>
        <begin position="6"/>
        <end position="29"/>
    </location>
</feature>
<proteinExistence type="predicted"/>
<dbReference type="RefSeq" id="WP_012179763.1">
    <property type="nucleotide sequence ID" value="NC_009952.1"/>
</dbReference>
<dbReference type="STRING" id="398580.Dshi_3102"/>